<dbReference type="SUPFAM" id="SSF81665">
    <property type="entry name" value="Calcium ATPase, transmembrane domain M"/>
    <property type="match status" value="1"/>
</dbReference>
<evidence type="ECO:0000313" key="13">
    <source>
        <dbReference type="Proteomes" id="UP000316167"/>
    </source>
</evidence>
<dbReference type="Gene3D" id="3.40.50.1000">
    <property type="entry name" value="HAD superfamily/HAD-like"/>
    <property type="match status" value="1"/>
</dbReference>
<dbReference type="Proteomes" id="UP000316167">
    <property type="component" value="Unassembled WGS sequence"/>
</dbReference>
<feature type="transmembrane region" description="Helical" evidence="10">
    <location>
        <begin position="367"/>
        <end position="391"/>
    </location>
</feature>
<dbReference type="InterPro" id="IPR023298">
    <property type="entry name" value="ATPase_P-typ_TM_dom_sf"/>
</dbReference>
<dbReference type="AlphaFoldDB" id="A0A562SR02"/>
<dbReference type="InterPro" id="IPR023214">
    <property type="entry name" value="HAD_sf"/>
</dbReference>
<evidence type="ECO:0000256" key="9">
    <source>
        <dbReference type="ARBA" id="ARBA00023136"/>
    </source>
</evidence>
<dbReference type="GO" id="GO:0005886">
    <property type="term" value="C:plasma membrane"/>
    <property type="evidence" value="ECO:0007669"/>
    <property type="project" value="UniProtKB-SubCell"/>
</dbReference>
<dbReference type="NCBIfam" id="TIGR01494">
    <property type="entry name" value="ATPase_P-type"/>
    <property type="match status" value="2"/>
</dbReference>
<evidence type="ECO:0000256" key="7">
    <source>
        <dbReference type="ARBA" id="ARBA00022967"/>
    </source>
</evidence>
<dbReference type="InterPro" id="IPR044492">
    <property type="entry name" value="P_typ_ATPase_HD_dom"/>
</dbReference>
<evidence type="ECO:0000256" key="8">
    <source>
        <dbReference type="ARBA" id="ARBA00022989"/>
    </source>
</evidence>
<feature type="transmembrane region" description="Helical" evidence="10">
    <location>
        <begin position="84"/>
        <end position="103"/>
    </location>
</feature>
<protein>
    <submittedName>
        <fullName evidence="12">Cu+-exporting ATPase</fullName>
    </submittedName>
</protein>
<dbReference type="Gene3D" id="2.70.150.10">
    <property type="entry name" value="Calcium-transporting ATPase, cytoplasmic transduction domain A"/>
    <property type="match status" value="1"/>
</dbReference>
<keyword evidence="13" id="KW-1185">Reference proteome</keyword>
<dbReference type="CDD" id="cd00371">
    <property type="entry name" value="HMA"/>
    <property type="match status" value="1"/>
</dbReference>
<dbReference type="GO" id="GO:0055070">
    <property type="term" value="P:copper ion homeostasis"/>
    <property type="evidence" value="ECO:0007669"/>
    <property type="project" value="TreeGrafter"/>
</dbReference>
<dbReference type="InterPro" id="IPR006121">
    <property type="entry name" value="HMA_dom"/>
</dbReference>
<feature type="transmembrane region" description="Helical" evidence="10">
    <location>
        <begin position="333"/>
        <end position="355"/>
    </location>
</feature>
<feature type="transmembrane region" description="Helical" evidence="10">
    <location>
        <begin position="115"/>
        <end position="133"/>
    </location>
</feature>
<feature type="transmembrane region" description="Helical" evidence="10">
    <location>
        <begin position="699"/>
        <end position="718"/>
    </location>
</feature>
<dbReference type="InterPro" id="IPR027256">
    <property type="entry name" value="P-typ_ATPase_IB"/>
</dbReference>
<dbReference type="GO" id="GO:0012505">
    <property type="term" value="C:endomembrane system"/>
    <property type="evidence" value="ECO:0007669"/>
    <property type="project" value="UniProtKB-SubCell"/>
</dbReference>
<dbReference type="InterPro" id="IPR008250">
    <property type="entry name" value="ATPase_P-typ_transduc_dom_A_sf"/>
</dbReference>
<evidence type="ECO:0000256" key="10">
    <source>
        <dbReference type="RuleBase" id="RU362081"/>
    </source>
</evidence>
<dbReference type="GO" id="GO:0016887">
    <property type="term" value="F:ATP hydrolysis activity"/>
    <property type="evidence" value="ECO:0007669"/>
    <property type="project" value="InterPro"/>
</dbReference>
<evidence type="ECO:0000256" key="1">
    <source>
        <dbReference type="ARBA" id="ARBA00004127"/>
    </source>
</evidence>
<dbReference type="PROSITE" id="PS00154">
    <property type="entry name" value="ATPASE_E1_E2"/>
    <property type="match status" value="1"/>
</dbReference>
<dbReference type="GO" id="GO:0005507">
    <property type="term" value="F:copper ion binding"/>
    <property type="evidence" value="ECO:0007669"/>
    <property type="project" value="TreeGrafter"/>
</dbReference>
<dbReference type="SFLD" id="SFLDG00002">
    <property type="entry name" value="C1.7:_P-type_atpase_like"/>
    <property type="match status" value="1"/>
</dbReference>
<dbReference type="Pfam" id="PF00122">
    <property type="entry name" value="E1-E2_ATPase"/>
    <property type="match status" value="1"/>
</dbReference>
<keyword evidence="5 10" id="KW-0547">Nucleotide-binding</keyword>
<gene>
    <name evidence="12" type="ORF">IQ13_1808</name>
</gene>
<keyword evidence="10" id="KW-1003">Cell membrane</keyword>
<dbReference type="Pfam" id="PF00702">
    <property type="entry name" value="Hydrolase"/>
    <property type="match status" value="1"/>
</dbReference>
<dbReference type="InterPro" id="IPR001757">
    <property type="entry name" value="P_typ_ATPase"/>
</dbReference>
<dbReference type="Gene3D" id="3.30.70.100">
    <property type="match status" value="1"/>
</dbReference>
<dbReference type="PANTHER" id="PTHR43520:SF8">
    <property type="entry name" value="P-TYPE CU(+) TRANSPORTER"/>
    <property type="match status" value="1"/>
</dbReference>
<dbReference type="PANTHER" id="PTHR43520">
    <property type="entry name" value="ATP7, ISOFORM B"/>
    <property type="match status" value="1"/>
</dbReference>
<organism evidence="12 13">
    <name type="scientific">Lacibacter cauensis</name>
    <dbReference type="NCBI Taxonomy" id="510947"/>
    <lineage>
        <taxon>Bacteria</taxon>
        <taxon>Pseudomonadati</taxon>
        <taxon>Bacteroidota</taxon>
        <taxon>Chitinophagia</taxon>
        <taxon>Chitinophagales</taxon>
        <taxon>Chitinophagaceae</taxon>
        <taxon>Lacibacter</taxon>
    </lineage>
</organism>
<feature type="domain" description="HMA" evidence="11">
    <location>
        <begin position="2"/>
        <end position="66"/>
    </location>
</feature>
<dbReference type="Gene3D" id="3.40.1110.10">
    <property type="entry name" value="Calcium-transporting ATPase, cytoplasmic domain N"/>
    <property type="match status" value="1"/>
</dbReference>
<dbReference type="RefSeq" id="WP_144885990.1">
    <property type="nucleotide sequence ID" value="NZ_VLLE01000003.1"/>
</dbReference>
<accession>A0A562SR02</accession>
<dbReference type="InterPro" id="IPR059000">
    <property type="entry name" value="ATPase_P-type_domA"/>
</dbReference>
<evidence type="ECO:0000256" key="4">
    <source>
        <dbReference type="ARBA" id="ARBA00022723"/>
    </source>
</evidence>
<dbReference type="PROSITE" id="PS50846">
    <property type="entry name" value="HMA_2"/>
    <property type="match status" value="1"/>
</dbReference>
<keyword evidence="4 10" id="KW-0479">Metal-binding</keyword>
<comment type="similarity">
    <text evidence="2 10">Belongs to the cation transport ATPase (P-type) (TC 3.A.3) family. Type IB subfamily.</text>
</comment>
<dbReference type="SFLD" id="SFLDS00003">
    <property type="entry name" value="Haloacid_Dehalogenase"/>
    <property type="match status" value="1"/>
</dbReference>
<comment type="subcellular location">
    <subcellularLocation>
        <location evidence="10">Cell membrane</location>
    </subcellularLocation>
    <subcellularLocation>
        <location evidence="1">Endomembrane system</location>
        <topology evidence="1">Multi-pass membrane protein</topology>
    </subcellularLocation>
</comment>
<feature type="transmembrane region" description="Helical" evidence="10">
    <location>
        <begin position="177"/>
        <end position="194"/>
    </location>
</feature>
<evidence type="ECO:0000256" key="3">
    <source>
        <dbReference type="ARBA" id="ARBA00022692"/>
    </source>
</evidence>
<keyword evidence="9 10" id="KW-0472">Membrane</keyword>
<keyword evidence="7" id="KW-1278">Translocase</keyword>
<dbReference type="PRINTS" id="PR00119">
    <property type="entry name" value="CATATPASE"/>
</dbReference>
<dbReference type="SUPFAM" id="SSF55008">
    <property type="entry name" value="HMA, heavy metal-associated domain"/>
    <property type="match status" value="1"/>
</dbReference>
<comment type="caution">
    <text evidence="12">The sequence shown here is derived from an EMBL/GenBank/DDBJ whole genome shotgun (WGS) entry which is preliminary data.</text>
</comment>
<feature type="transmembrane region" description="Helical" evidence="10">
    <location>
        <begin position="145"/>
        <end position="165"/>
    </location>
</feature>
<proteinExistence type="inferred from homology"/>
<dbReference type="EMBL" id="VLLE01000003">
    <property type="protein sequence ID" value="TWI83695.1"/>
    <property type="molecule type" value="Genomic_DNA"/>
</dbReference>
<dbReference type="Pfam" id="PF00403">
    <property type="entry name" value="HMA"/>
    <property type="match status" value="1"/>
</dbReference>
<evidence type="ECO:0000256" key="6">
    <source>
        <dbReference type="ARBA" id="ARBA00022840"/>
    </source>
</evidence>
<dbReference type="GO" id="GO:0005524">
    <property type="term" value="F:ATP binding"/>
    <property type="evidence" value="ECO:0007669"/>
    <property type="project" value="UniProtKB-UniRule"/>
</dbReference>
<name>A0A562SR02_9BACT</name>
<dbReference type="NCBIfam" id="TIGR01525">
    <property type="entry name" value="ATPase-IB_hvy"/>
    <property type="match status" value="1"/>
</dbReference>
<keyword evidence="8 10" id="KW-1133">Transmembrane helix</keyword>
<dbReference type="InterPro" id="IPR036412">
    <property type="entry name" value="HAD-like_sf"/>
</dbReference>
<evidence type="ECO:0000256" key="2">
    <source>
        <dbReference type="ARBA" id="ARBA00006024"/>
    </source>
</evidence>
<dbReference type="GO" id="GO:0043682">
    <property type="term" value="F:P-type divalent copper transporter activity"/>
    <property type="evidence" value="ECO:0007669"/>
    <property type="project" value="TreeGrafter"/>
</dbReference>
<dbReference type="SUPFAM" id="SSF81653">
    <property type="entry name" value="Calcium ATPase, transduction domain A"/>
    <property type="match status" value="1"/>
</dbReference>
<evidence type="ECO:0000259" key="11">
    <source>
        <dbReference type="PROSITE" id="PS50846"/>
    </source>
</evidence>
<sequence>METMNWKVDGMTCANCALTISKYLEKEGLKNVKANPASGEVLFDFTETTDQDKLEKGLESLGYTVAERNGVVAKPEEKKKMNRFLRYVLICAPFTLVLMLHMIEKWVHIHWLMNPWVQLGLCLPVYVIGMSYFGRSAWKSIRNGLPNMNVLVAVGATAAFVYSLYGTLTGQAEEYMFYETAATIITLVFLGNYLEDASVEQTQRALNSLAKSQKVMANMIAFDDQHQEQIFPVENTVLHVGDLILIKSGEQIPADCKILWGEATVNEAIITGESLPLTKKQKDQLIGGSLLVDGTVKAQVTATAKDSVLANIVNLVKQAQGEKPPVQQLADKISAVFIPIVLGIAVVTLAANWIILKEFTPALMRSIAVLVIACPCAMGLATPAAIAVGLGRAAKNGVLFRNAKSLELFKNITQVVFDKTGTLTTGRFTLADWKIVNGQETTVNGEWSMVNSQVQNNTLPKESNISTAGSSIHHSPFNIDNDEFQRIVYSLEKYSNHPIAVCIATEWKTNKDERWASIEEIKGLGMKAVTKDGVEWIAGSYKAAAVQTTDESHNVYVLRNGELVGWVDVKDELRPEAKTIVQYLKSKNIKTILLSGDRKIKSEAIAKELGIDEVIAEQTPEQKLEVVERLNKATPTAMVGDGINDAPALAKATIGISLSEASQVAMQTADVVLMNHGLKNLPLSLGLGKHTFLTIKQNLFWAFFYNIIAIPVAAFGLLTPTFGALVMGMSDVVLAINSVRLFVKRVV</sequence>
<reference evidence="12 13" key="1">
    <citation type="journal article" date="2015" name="Stand. Genomic Sci.">
        <title>Genomic Encyclopedia of Bacterial and Archaeal Type Strains, Phase III: the genomes of soil and plant-associated and newly described type strains.</title>
        <authorList>
            <person name="Whitman W.B."/>
            <person name="Woyke T."/>
            <person name="Klenk H.P."/>
            <person name="Zhou Y."/>
            <person name="Lilburn T.G."/>
            <person name="Beck B.J."/>
            <person name="De Vos P."/>
            <person name="Vandamme P."/>
            <person name="Eisen J.A."/>
            <person name="Garrity G."/>
            <person name="Hugenholtz P."/>
            <person name="Kyrpides N.C."/>
        </authorList>
    </citation>
    <scope>NUCLEOTIDE SEQUENCE [LARGE SCALE GENOMIC DNA]</scope>
    <source>
        <strain evidence="12 13">CGMCC 1.7271</strain>
    </source>
</reference>
<dbReference type="InterPro" id="IPR023299">
    <property type="entry name" value="ATPase_P-typ_cyto_dom_N"/>
</dbReference>
<keyword evidence="3 10" id="KW-0812">Transmembrane</keyword>
<keyword evidence="6 10" id="KW-0067">ATP-binding</keyword>
<evidence type="ECO:0000313" key="12">
    <source>
        <dbReference type="EMBL" id="TWI83695.1"/>
    </source>
</evidence>
<dbReference type="InterPro" id="IPR036163">
    <property type="entry name" value="HMA_dom_sf"/>
</dbReference>
<evidence type="ECO:0000256" key="5">
    <source>
        <dbReference type="ARBA" id="ARBA00022741"/>
    </source>
</evidence>
<dbReference type="SUPFAM" id="SSF56784">
    <property type="entry name" value="HAD-like"/>
    <property type="match status" value="1"/>
</dbReference>
<dbReference type="SFLD" id="SFLDF00027">
    <property type="entry name" value="p-type_atpase"/>
    <property type="match status" value="1"/>
</dbReference>
<dbReference type="InterPro" id="IPR018303">
    <property type="entry name" value="ATPase_P-typ_P_site"/>
</dbReference>